<proteinExistence type="inferred from homology"/>
<sequence length="98" mass="11727">MKEKQPAVYILASRVKGTLYIGVTSDLVKRIWEHRNDVIEGFTQRYGVHVLVHYEQHASMEAAITREKQLKKWNRAWKLRLIEDRNPDWRDLWPEIIG</sequence>
<dbReference type="PANTHER" id="PTHR34477">
    <property type="entry name" value="UPF0213 PROTEIN YHBQ"/>
    <property type="match status" value="1"/>
</dbReference>
<keyword evidence="4" id="KW-1185">Reference proteome</keyword>
<evidence type="ECO:0000313" key="4">
    <source>
        <dbReference type="Proteomes" id="UP000648984"/>
    </source>
</evidence>
<dbReference type="InterPro" id="IPR050190">
    <property type="entry name" value="UPF0213_domain"/>
</dbReference>
<dbReference type="RefSeq" id="WP_169262240.1">
    <property type="nucleotide sequence ID" value="NZ_WTVQ01000050.1"/>
</dbReference>
<protein>
    <submittedName>
        <fullName evidence="3">GIY-YIG nuclease family protein</fullName>
    </submittedName>
</protein>
<dbReference type="Gene3D" id="3.40.1440.10">
    <property type="entry name" value="GIY-YIG endonuclease"/>
    <property type="match status" value="1"/>
</dbReference>
<comment type="similarity">
    <text evidence="1">Belongs to the UPF0213 family.</text>
</comment>
<feature type="domain" description="GIY-YIG" evidence="2">
    <location>
        <begin position="4"/>
        <end position="80"/>
    </location>
</feature>
<organism evidence="3 4">
    <name type="scientific">Aromatoleum diolicum</name>
    <dbReference type="NCBI Taxonomy" id="75796"/>
    <lineage>
        <taxon>Bacteria</taxon>
        <taxon>Pseudomonadati</taxon>
        <taxon>Pseudomonadota</taxon>
        <taxon>Betaproteobacteria</taxon>
        <taxon>Rhodocyclales</taxon>
        <taxon>Rhodocyclaceae</taxon>
        <taxon>Aromatoleum</taxon>
    </lineage>
</organism>
<dbReference type="Proteomes" id="UP000648984">
    <property type="component" value="Unassembled WGS sequence"/>
</dbReference>
<evidence type="ECO:0000256" key="1">
    <source>
        <dbReference type="ARBA" id="ARBA00007435"/>
    </source>
</evidence>
<evidence type="ECO:0000313" key="3">
    <source>
        <dbReference type="EMBL" id="NMG77105.1"/>
    </source>
</evidence>
<dbReference type="PANTHER" id="PTHR34477:SF5">
    <property type="entry name" value="BSL5627 PROTEIN"/>
    <property type="match status" value="1"/>
</dbReference>
<reference evidence="3 4" key="1">
    <citation type="submission" date="2019-12" db="EMBL/GenBank/DDBJ databases">
        <title>Comparative genomics gives insights into the taxonomy of the Azoarcus-Aromatoleum group and reveals separate origins of nif in the plant-associated Azoarcus and non-plant-associated Aromatoleum sub-groups.</title>
        <authorList>
            <person name="Lafos M."/>
            <person name="Maluk M."/>
            <person name="Batista M."/>
            <person name="Junghare M."/>
            <person name="Carmona M."/>
            <person name="Faoro H."/>
            <person name="Cruz L.M."/>
            <person name="Battistoni F."/>
            <person name="De Souza E."/>
            <person name="Pedrosa F."/>
            <person name="Chen W.-M."/>
            <person name="Poole P.S."/>
            <person name="Dixon R.A."/>
            <person name="James E.K."/>
        </authorList>
    </citation>
    <scope>NUCLEOTIDE SEQUENCE [LARGE SCALE GENOMIC DNA]</scope>
    <source>
        <strain evidence="3 4">22Lin</strain>
    </source>
</reference>
<dbReference type="PROSITE" id="PS50164">
    <property type="entry name" value="GIY_YIG"/>
    <property type="match status" value="1"/>
</dbReference>
<accession>A0ABX1QHQ2</accession>
<comment type="caution">
    <text evidence="3">The sequence shown here is derived from an EMBL/GenBank/DDBJ whole genome shotgun (WGS) entry which is preliminary data.</text>
</comment>
<dbReference type="InterPro" id="IPR035901">
    <property type="entry name" value="GIY-YIG_endonuc_sf"/>
</dbReference>
<dbReference type="InterPro" id="IPR000305">
    <property type="entry name" value="GIY-YIG_endonuc"/>
</dbReference>
<gene>
    <name evidence="3" type="ORF">GPA25_20330</name>
</gene>
<dbReference type="EMBL" id="WTVQ01000050">
    <property type="protein sequence ID" value="NMG77105.1"/>
    <property type="molecule type" value="Genomic_DNA"/>
</dbReference>
<dbReference type="Pfam" id="PF01541">
    <property type="entry name" value="GIY-YIG"/>
    <property type="match status" value="1"/>
</dbReference>
<dbReference type="SUPFAM" id="SSF82771">
    <property type="entry name" value="GIY-YIG endonuclease"/>
    <property type="match status" value="1"/>
</dbReference>
<dbReference type="SMART" id="SM00465">
    <property type="entry name" value="GIYc"/>
    <property type="match status" value="1"/>
</dbReference>
<dbReference type="CDD" id="cd10448">
    <property type="entry name" value="GIY-YIG_unchar_3"/>
    <property type="match status" value="1"/>
</dbReference>
<evidence type="ECO:0000259" key="2">
    <source>
        <dbReference type="PROSITE" id="PS50164"/>
    </source>
</evidence>
<name>A0ABX1QHQ2_9RHOO</name>